<proteinExistence type="predicted"/>
<feature type="domain" description="PilZ" evidence="1">
    <location>
        <begin position="121"/>
        <end position="212"/>
    </location>
</feature>
<reference evidence="2 3" key="1">
    <citation type="submission" date="2018-02" db="EMBL/GenBank/DDBJ databases">
        <title>Genome sequence of Desulfovibrio carbinolicus DSM 3852.</title>
        <authorList>
            <person name="Wilbanks E."/>
            <person name="Skennerton C.T."/>
            <person name="Orphan V.J."/>
        </authorList>
    </citation>
    <scope>NUCLEOTIDE SEQUENCE [LARGE SCALE GENOMIC DNA]</scope>
    <source>
        <strain evidence="2 3">DSM 3852</strain>
    </source>
</reference>
<dbReference type="Gene3D" id="2.40.10.220">
    <property type="entry name" value="predicted glycosyltransferase like domains"/>
    <property type="match status" value="1"/>
</dbReference>
<keyword evidence="3" id="KW-1185">Reference proteome</keyword>
<evidence type="ECO:0000313" key="2">
    <source>
        <dbReference type="EMBL" id="QAZ66603.1"/>
    </source>
</evidence>
<sequence length="228" mass="24643">MPCGINPIDPSPALALPGNCAEGRPLPAASIPGTPCPLLAPPAARAAPASWKWHASCFLCFVSLCSVGLVNQPAPVLQTAELNMPLVELKKCPQCGTTAWHELVDHGPPTPCYWRCRTCGERRAARRIQLSQEHALHRGSVQKPTCAAQVQILDLSVLGARLRLTGEEDFPVEQKERLLFNAKLQPVGPLGVFHRATVRWVKGDEFGIAFQKPLYAGAADLLCMIKGC</sequence>
<dbReference type="SUPFAM" id="SSF141371">
    <property type="entry name" value="PilZ domain-like"/>
    <property type="match status" value="1"/>
</dbReference>
<name>A0A4P6HHK1_9BACT</name>
<dbReference type="Pfam" id="PF07238">
    <property type="entry name" value="PilZ"/>
    <property type="match status" value="1"/>
</dbReference>
<dbReference type="AlphaFoldDB" id="A0A4P6HHK1"/>
<dbReference type="InterPro" id="IPR009875">
    <property type="entry name" value="PilZ_domain"/>
</dbReference>
<organism evidence="2 3">
    <name type="scientific">Solidesulfovibrio carbinolicus</name>
    <dbReference type="NCBI Taxonomy" id="296842"/>
    <lineage>
        <taxon>Bacteria</taxon>
        <taxon>Pseudomonadati</taxon>
        <taxon>Thermodesulfobacteriota</taxon>
        <taxon>Desulfovibrionia</taxon>
        <taxon>Desulfovibrionales</taxon>
        <taxon>Desulfovibrionaceae</taxon>
        <taxon>Solidesulfovibrio</taxon>
    </lineage>
</organism>
<evidence type="ECO:0000259" key="1">
    <source>
        <dbReference type="Pfam" id="PF07238"/>
    </source>
</evidence>
<evidence type="ECO:0000313" key="3">
    <source>
        <dbReference type="Proteomes" id="UP000293296"/>
    </source>
</evidence>
<protein>
    <recommendedName>
        <fullName evidence="1">PilZ domain-containing protein</fullName>
    </recommendedName>
</protein>
<dbReference type="EMBL" id="CP026538">
    <property type="protein sequence ID" value="QAZ66603.1"/>
    <property type="molecule type" value="Genomic_DNA"/>
</dbReference>
<gene>
    <name evidence="2" type="ORF">C3Y92_04835</name>
</gene>
<accession>A0A4P6HHK1</accession>
<dbReference type="OrthoDB" id="5453748at2"/>
<dbReference type="GO" id="GO:0035438">
    <property type="term" value="F:cyclic-di-GMP binding"/>
    <property type="evidence" value="ECO:0007669"/>
    <property type="project" value="InterPro"/>
</dbReference>
<dbReference type="KEGG" id="dcb:C3Y92_04835"/>
<dbReference type="Proteomes" id="UP000293296">
    <property type="component" value="Chromosome"/>
</dbReference>